<dbReference type="Proteomes" id="UP000193144">
    <property type="component" value="Unassembled WGS sequence"/>
</dbReference>
<keyword evidence="4" id="KW-1185">Reference proteome</keyword>
<dbReference type="STRING" id="1231657.A0A1Y2A729"/>
<accession>A0A1Y2A729</accession>
<dbReference type="PANTHER" id="PTHR39614">
    <property type="entry name" value="INTEGRAL MEMBRANE PROTEIN"/>
    <property type="match status" value="1"/>
</dbReference>
<feature type="transmembrane region" description="Helical" evidence="2">
    <location>
        <begin position="29"/>
        <end position="51"/>
    </location>
</feature>
<keyword evidence="2" id="KW-0812">Transmembrane</keyword>
<feature type="region of interest" description="Disordered" evidence="1">
    <location>
        <begin position="284"/>
        <end position="304"/>
    </location>
</feature>
<dbReference type="OrthoDB" id="3918601at2759"/>
<proteinExistence type="predicted"/>
<evidence type="ECO:0000313" key="3">
    <source>
        <dbReference type="EMBL" id="ORY18356.1"/>
    </source>
</evidence>
<keyword evidence="2" id="KW-1133">Transmembrane helix</keyword>
<evidence type="ECO:0000256" key="2">
    <source>
        <dbReference type="SAM" id="Phobius"/>
    </source>
</evidence>
<organism evidence="3 4">
    <name type="scientific">Clohesyomyces aquaticus</name>
    <dbReference type="NCBI Taxonomy" id="1231657"/>
    <lineage>
        <taxon>Eukaryota</taxon>
        <taxon>Fungi</taxon>
        <taxon>Dikarya</taxon>
        <taxon>Ascomycota</taxon>
        <taxon>Pezizomycotina</taxon>
        <taxon>Dothideomycetes</taxon>
        <taxon>Pleosporomycetidae</taxon>
        <taxon>Pleosporales</taxon>
        <taxon>Lindgomycetaceae</taxon>
        <taxon>Clohesyomyces</taxon>
    </lineage>
</organism>
<dbReference type="AlphaFoldDB" id="A0A1Y2A729"/>
<feature type="transmembrane region" description="Helical" evidence="2">
    <location>
        <begin position="63"/>
        <end position="81"/>
    </location>
</feature>
<evidence type="ECO:0000256" key="1">
    <source>
        <dbReference type="SAM" id="MobiDB-lite"/>
    </source>
</evidence>
<gene>
    <name evidence="3" type="ORF">BCR34DRAFT_582986</name>
</gene>
<name>A0A1Y2A729_9PLEO</name>
<dbReference type="EMBL" id="MCFA01000007">
    <property type="protein sequence ID" value="ORY18356.1"/>
    <property type="molecule type" value="Genomic_DNA"/>
</dbReference>
<dbReference type="PANTHER" id="PTHR39614:SF2">
    <property type="entry name" value="INTEGRAL MEMBRANE PROTEIN"/>
    <property type="match status" value="1"/>
</dbReference>
<comment type="caution">
    <text evidence="3">The sequence shown here is derived from an EMBL/GenBank/DDBJ whole genome shotgun (WGS) entry which is preliminary data.</text>
</comment>
<protein>
    <submittedName>
        <fullName evidence="3">Uncharacterized protein</fullName>
    </submittedName>
</protein>
<reference evidence="3 4" key="1">
    <citation type="submission" date="2016-07" db="EMBL/GenBank/DDBJ databases">
        <title>Pervasive Adenine N6-methylation of Active Genes in Fungi.</title>
        <authorList>
            <consortium name="DOE Joint Genome Institute"/>
            <person name="Mondo S.J."/>
            <person name="Dannebaum R.O."/>
            <person name="Kuo R.C."/>
            <person name="Labutti K."/>
            <person name="Haridas S."/>
            <person name="Kuo A."/>
            <person name="Salamov A."/>
            <person name="Ahrendt S.R."/>
            <person name="Lipzen A."/>
            <person name="Sullivan W."/>
            <person name="Andreopoulos W.B."/>
            <person name="Clum A."/>
            <person name="Lindquist E."/>
            <person name="Daum C."/>
            <person name="Ramamoorthy G.K."/>
            <person name="Gryganskyi A."/>
            <person name="Culley D."/>
            <person name="Magnuson J.K."/>
            <person name="James T.Y."/>
            <person name="O'Malley M.A."/>
            <person name="Stajich J.E."/>
            <person name="Spatafora J.W."/>
            <person name="Visel A."/>
            <person name="Grigoriev I.V."/>
        </authorList>
    </citation>
    <scope>NUCLEOTIDE SEQUENCE [LARGE SCALE GENOMIC DNA]</scope>
    <source>
        <strain evidence="3 4">CBS 115471</strain>
    </source>
</reference>
<keyword evidence="2" id="KW-0472">Membrane</keyword>
<sequence>MDPMEASLAAADATGPRFAIITEDNISGYLWITTVLCLVYLFLVIFVRWHVKWNLYGLDDDTATLATFLQLGGSISLFLSLNNGLGKAEKLQNPSWVEKAGKLFGQQDRLMDLMAAYTYTDNICITNFHACVPIYRQNARLPIFCSTSSPTTWTLLGSMRRYIKLQVVTAFSLRFPVIGFPIAHLHRISSYNTGANTETSKKIVPAIMYLQLELFWALLRATIPTLKAFMRSFNSRLGMEVDLDGYGSASVSRGVSYRLKTLSKPDRRYSTMGSKVTTKLRQNNETNGISDGDRIRPDNVSTETSAYRTKPSTSIDGESQEMIIKREVGWTVSYDPSNL</sequence>
<evidence type="ECO:0000313" key="4">
    <source>
        <dbReference type="Proteomes" id="UP000193144"/>
    </source>
</evidence>